<comment type="caution">
    <text evidence="1">The sequence shown here is derived from an EMBL/GenBank/DDBJ whole genome shotgun (WGS) entry which is preliminary data.</text>
</comment>
<keyword evidence="2" id="KW-1185">Reference proteome</keyword>
<protein>
    <submittedName>
        <fullName evidence="1">Uncharacterized protein</fullName>
    </submittedName>
</protein>
<reference evidence="1 2" key="1">
    <citation type="journal article" date="2018" name="Front. Plant Sci.">
        <title>Red Clover (Trifolium pratense) and Zigzag Clover (T. medium) - A Picture of Genomic Similarities and Differences.</title>
        <authorList>
            <person name="Dluhosova J."/>
            <person name="Istvanek J."/>
            <person name="Nedelnik J."/>
            <person name="Repkova J."/>
        </authorList>
    </citation>
    <scope>NUCLEOTIDE SEQUENCE [LARGE SCALE GENOMIC DNA]</scope>
    <source>
        <strain evidence="2">cv. 10/8</strain>
        <tissue evidence="1">Leaf</tissue>
    </source>
</reference>
<proteinExistence type="predicted"/>
<dbReference type="AlphaFoldDB" id="A0A392ULY6"/>
<evidence type="ECO:0000313" key="2">
    <source>
        <dbReference type="Proteomes" id="UP000265520"/>
    </source>
</evidence>
<accession>A0A392ULY6</accession>
<organism evidence="1 2">
    <name type="scientific">Trifolium medium</name>
    <dbReference type="NCBI Taxonomy" id="97028"/>
    <lineage>
        <taxon>Eukaryota</taxon>
        <taxon>Viridiplantae</taxon>
        <taxon>Streptophyta</taxon>
        <taxon>Embryophyta</taxon>
        <taxon>Tracheophyta</taxon>
        <taxon>Spermatophyta</taxon>
        <taxon>Magnoliopsida</taxon>
        <taxon>eudicotyledons</taxon>
        <taxon>Gunneridae</taxon>
        <taxon>Pentapetalae</taxon>
        <taxon>rosids</taxon>
        <taxon>fabids</taxon>
        <taxon>Fabales</taxon>
        <taxon>Fabaceae</taxon>
        <taxon>Papilionoideae</taxon>
        <taxon>50 kb inversion clade</taxon>
        <taxon>NPAAA clade</taxon>
        <taxon>Hologalegina</taxon>
        <taxon>IRL clade</taxon>
        <taxon>Trifolieae</taxon>
        <taxon>Trifolium</taxon>
    </lineage>
</organism>
<evidence type="ECO:0000313" key="1">
    <source>
        <dbReference type="EMBL" id="MCI74633.1"/>
    </source>
</evidence>
<feature type="non-terminal residue" evidence="1">
    <location>
        <position position="34"/>
    </location>
</feature>
<dbReference type="Proteomes" id="UP000265520">
    <property type="component" value="Unassembled WGS sequence"/>
</dbReference>
<sequence length="34" mass="3818">MDATDGYSDLRKKILEFHSNHYHGGKMKLVVIGG</sequence>
<name>A0A392ULY6_9FABA</name>
<dbReference type="EMBL" id="LXQA010864783">
    <property type="protein sequence ID" value="MCI74633.1"/>
    <property type="molecule type" value="Genomic_DNA"/>
</dbReference>